<evidence type="ECO:0000313" key="3">
    <source>
        <dbReference type="Proteomes" id="UP000198415"/>
    </source>
</evidence>
<dbReference type="Proteomes" id="UP000198415">
    <property type="component" value="Unassembled WGS sequence"/>
</dbReference>
<reference evidence="2 3" key="1">
    <citation type="submission" date="2017-06" db="EMBL/GenBank/DDBJ databases">
        <authorList>
            <person name="Kim H.J."/>
            <person name="Triplett B.A."/>
        </authorList>
    </citation>
    <scope>NUCLEOTIDE SEQUENCE [LARGE SCALE GENOMIC DNA]</scope>
    <source>
        <strain evidence="2 3">DSM 43151</strain>
    </source>
</reference>
<evidence type="ECO:0000256" key="1">
    <source>
        <dbReference type="SAM" id="SignalP"/>
    </source>
</evidence>
<dbReference type="EMBL" id="FZNR01000029">
    <property type="protein sequence ID" value="SNS92743.1"/>
    <property type="molecule type" value="Genomic_DNA"/>
</dbReference>
<name>A0A239II99_9ACTN</name>
<accession>A0A239II99</accession>
<gene>
    <name evidence="2" type="ORF">SAMN06264365_12914</name>
</gene>
<sequence length="256" mass="27197">MTIRAWGAATATLTAGLLLAGCQGLDRAKPVPPPVSLAPSSNGVETLPVEQALERTQNALRGADSFRFNGCRGKRVGGPWDCAEYQSVGNDFIGLLKPADGEGDILAGRAEILSVGGHYYMRPDAAWWEQEFDDTRAGADAIVKYVGDRWVDTEKFPRYGAVFRPAAVIAELDSIDKVAKGGSTEVNGQAAFSFGVEKSFDSIVVAATGEPYPLQLNLFTTTAALSDFGTEFGQIAAPPAESVVDLTTVLLWAAKH</sequence>
<feature type="chain" id="PRO_5038641585" description="Lipoprotein" evidence="1">
    <location>
        <begin position="21"/>
        <end position="256"/>
    </location>
</feature>
<keyword evidence="3" id="KW-1185">Reference proteome</keyword>
<organism evidence="2 3">
    <name type="scientific">Actinoplanes regularis</name>
    <dbReference type="NCBI Taxonomy" id="52697"/>
    <lineage>
        <taxon>Bacteria</taxon>
        <taxon>Bacillati</taxon>
        <taxon>Actinomycetota</taxon>
        <taxon>Actinomycetes</taxon>
        <taxon>Micromonosporales</taxon>
        <taxon>Micromonosporaceae</taxon>
        <taxon>Actinoplanes</taxon>
    </lineage>
</organism>
<protein>
    <recommendedName>
        <fullName evidence="4">Lipoprotein</fullName>
    </recommendedName>
</protein>
<keyword evidence="1" id="KW-0732">Signal</keyword>
<evidence type="ECO:0008006" key="4">
    <source>
        <dbReference type="Google" id="ProtNLM"/>
    </source>
</evidence>
<evidence type="ECO:0000313" key="2">
    <source>
        <dbReference type="EMBL" id="SNS92743.1"/>
    </source>
</evidence>
<dbReference type="OrthoDB" id="4350224at2"/>
<dbReference type="PROSITE" id="PS51257">
    <property type="entry name" value="PROKAR_LIPOPROTEIN"/>
    <property type="match status" value="1"/>
</dbReference>
<dbReference type="AlphaFoldDB" id="A0A239II99"/>
<proteinExistence type="predicted"/>
<feature type="signal peptide" evidence="1">
    <location>
        <begin position="1"/>
        <end position="20"/>
    </location>
</feature>
<dbReference type="RefSeq" id="WP_143232847.1">
    <property type="nucleotide sequence ID" value="NZ_BOMU01000112.1"/>
</dbReference>